<keyword evidence="5 7" id="KW-0472">Membrane</keyword>
<sequence>MNQNLPSKFLFNMLPSIHKRLLSHCLILLTATLSTLHATSANSQSGKITLSIQKGTIKDVIDEIEKTSGYVFVQSGLNTSDLSQEVSFNVIDKDITSLLGIILIGTDIKHRVVGKQVVLYKNESQNTKNIFSKLFQQLFDISGVVTDVSGEPLSGVTIVLKNDTSKWAITDFDGNFSIKGVSTGSVLQITSMGFINQELVINDATEKRIILKEDVQSLDEVIITSNYGTTQKKSNLVSSAYQITSKDISNLPQQRIDQLLEGIIPGLEIKPQSTGASSARPRYSVTVRGKASLTASNEPLWIVDGIPINTGNNTNMISGIETSVSPLSFLNPDDIESMTVLKDASATTIYGADGANGVILVTTKRGKANKTQINLSLKSGASFINRGTQFKVLNADQYLTLAKESFANAGNPMDLFPFTDNDLNSYSTTDTDWYDVFFDVGTTSQINLSASGGSEKSTYRISGSYFENDMALKGNKQQRMSLRSNNNVKLSDKLSLDFSLVGSYNINSTFTPREDYHSALPIISPYNADGTYRQMYKIIDGRNPDGTPRWIERKFFNRLAEREQNDNGQNALALQAATQLSYKINEVFTLSSQIGVDYNNYIENIYKSMKNWSGINLEGKPEGYAYASNSNFLKWNVINRVNFNKQFDKHEISGVAGLEFGADHYSTIGSYGSGFVNDHIREVSYASFRNGNSSKRKTTKASYLGQLSYSYDNRYNLSLNGRNDGNSNFGQNVRRASFLSAGASWNIHKESFFNSNVINILSLKGSYGTNGNSRFGNQDPEGVYVINDSYQYGDLNGAGISTGANPDLSWETTYMTNIGVRIALLENRLDISAEVYQNRTKNLISKLDASRLTGVTTMVRNVGELENKGIEVTVETKNIMTKNFNWQTRLIASHNQNKLLKLYNDVPKNLGNERLEVGKSTDTYYLVNWAGVDPRDGYPMWYDAQGNITKEFSNNNRVAEKSSNPNVFGSMTNTFSYKNRVSFSITAGYTIGGYSFSSFARSVNSDGYSIDRANQSINQLDRWQNEGQLALAPKPMWGVSTGSVRNSTRFLYSKTNIKIQNAAFNYNFDDGLTKSLGLQSLAVSLIGNNLLVWTPHDKKNRNSYKSNIGGYPMETEISLGINVTF</sequence>
<evidence type="ECO:0000256" key="7">
    <source>
        <dbReference type="PROSITE-ProRule" id="PRU01360"/>
    </source>
</evidence>
<dbReference type="Pfam" id="PF13715">
    <property type="entry name" value="CarbopepD_reg_2"/>
    <property type="match status" value="1"/>
</dbReference>
<evidence type="ECO:0000256" key="5">
    <source>
        <dbReference type="ARBA" id="ARBA00023136"/>
    </source>
</evidence>
<keyword evidence="4 7" id="KW-0812">Transmembrane</keyword>
<dbReference type="Pfam" id="PF07715">
    <property type="entry name" value="Plug"/>
    <property type="match status" value="1"/>
</dbReference>
<dbReference type="Gene3D" id="2.60.40.1120">
    <property type="entry name" value="Carboxypeptidase-like, regulatory domain"/>
    <property type="match status" value="1"/>
</dbReference>
<name>A0ABS3SPJ8_9FLAO</name>
<dbReference type="SUPFAM" id="SSF56935">
    <property type="entry name" value="Porins"/>
    <property type="match status" value="1"/>
</dbReference>
<dbReference type="SUPFAM" id="SSF49464">
    <property type="entry name" value="Carboxypeptidase regulatory domain-like"/>
    <property type="match status" value="1"/>
</dbReference>
<keyword evidence="3 7" id="KW-1134">Transmembrane beta strand</keyword>
<dbReference type="PROSITE" id="PS52016">
    <property type="entry name" value="TONB_DEPENDENT_REC_3"/>
    <property type="match status" value="1"/>
</dbReference>
<keyword evidence="10" id="KW-1185">Reference proteome</keyword>
<evidence type="ECO:0000313" key="10">
    <source>
        <dbReference type="Proteomes" id="UP000681315"/>
    </source>
</evidence>
<evidence type="ECO:0000256" key="1">
    <source>
        <dbReference type="ARBA" id="ARBA00004571"/>
    </source>
</evidence>
<dbReference type="InterPro" id="IPR037066">
    <property type="entry name" value="Plug_dom_sf"/>
</dbReference>
<keyword evidence="6 7" id="KW-0998">Cell outer membrane</keyword>
<dbReference type="InterPro" id="IPR023996">
    <property type="entry name" value="TonB-dep_OMP_SusC/RagA"/>
</dbReference>
<evidence type="ECO:0000256" key="6">
    <source>
        <dbReference type="ARBA" id="ARBA00023237"/>
    </source>
</evidence>
<dbReference type="EMBL" id="JAGEVG010000001">
    <property type="protein sequence ID" value="MBO3096833.1"/>
    <property type="molecule type" value="Genomic_DNA"/>
</dbReference>
<reference evidence="9 10" key="1">
    <citation type="submission" date="2021-03" db="EMBL/GenBank/DDBJ databases">
        <title>Gelidibacter sp. nov., isolated from costal sediment.</title>
        <authorList>
            <person name="Lun K.-Y."/>
        </authorList>
    </citation>
    <scope>NUCLEOTIDE SEQUENCE [LARGE SCALE GENOMIC DNA]</scope>
    <source>
        <strain evidence="9 10">DF109</strain>
    </source>
</reference>
<dbReference type="NCBIfam" id="TIGR04056">
    <property type="entry name" value="OMP_RagA_SusC"/>
    <property type="match status" value="1"/>
</dbReference>
<evidence type="ECO:0000313" key="9">
    <source>
        <dbReference type="EMBL" id="MBO3096833.1"/>
    </source>
</evidence>
<comment type="similarity">
    <text evidence="7">Belongs to the TonB-dependent receptor family.</text>
</comment>
<dbReference type="InterPro" id="IPR012910">
    <property type="entry name" value="Plug_dom"/>
</dbReference>
<evidence type="ECO:0000256" key="4">
    <source>
        <dbReference type="ARBA" id="ARBA00022692"/>
    </source>
</evidence>
<evidence type="ECO:0000256" key="3">
    <source>
        <dbReference type="ARBA" id="ARBA00022452"/>
    </source>
</evidence>
<proteinExistence type="inferred from homology"/>
<dbReference type="InterPro" id="IPR008969">
    <property type="entry name" value="CarboxyPept-like_regulatory"/>
</dbReference>
<dbReference type="Gene3D" id="2.170.130.10">
    <property type="entry name" value="TonB-dependent receptor, plug domain"/>
    <property type="match status" value="1"/>
</dbReference>
<dbReference type="InterPro" id="IPR023997">
    <property type="entry name" value="TonB-dep_OMP_SusC/RagA_CS"/>
</dbReference>
<dbReference type="Gene3D" id="2.40.170.20">
    <property type="entry name" value="TonB-dependent receptor, beta-barrel domain"/>
    <property type="match status" value="1"/>
</dbReference>
<organism evidence="9 10">
    <name type="scientific">Gelidibacter pelagius</name>
    <dbReference type="NCBI Taxonomy" id="2819985"/>
    <lineage>
        <taxon>Bacteria</taxon>
        <taxon>Pseudomonadati</taxon>
        <taxon>Bacteroidota</taxon>
        <taxon>Flavobacteriia</taxon>
        <taxon>Flavobacteriales</taxon>
        <taxon>Flavobacteriaceae</taxon>
        <taxon>Gelidibacter</taxon>
    </lineage>
</organism>
<gene>
    <name evidence="9" type="ORF">J4051_01025</name>
</gene>
<evidence type="ECO:0000259" key="8">
    <source>
        <dbReference type="Pfam" id="PF07715"/>
    </source>
</evidence>
<comment type="caution">
    <text evidence="9">The sequence shown here is derived from an EMBL/GenBank/DDBJ whole genome shotgun (WGS) entry which is preliminary data.</text>
</comment>
<dbReference type="Proteomes" id="UP000681315">
    <property type="component" value="Unassembled WGS sequence"/>
</dbReference>
<dbReference type="InterPro" id="IPR039426">
    <property type="entry name" value="TonB-dep_rcpt-like"/>
</dbReference>
<accession>A0ABS3SPJ8</accession>
<dbReference type="NCBIfam" id="TIGR04057">
    <property type="entry name" value="SusC_RagA_signa"/>
    <property type="match status" value="1"/>
</dbReference>
<dbReference type="InterPro" id="IPR036942">
    <property type="entry name" value="Beta-barrel_TonB_sf"/>
</dbReference>
<evidence type="ECO:0000256" key="2">
    <source>
        <dbReference type="ARBA" id="ARBA00022448"/>
    </source>
</evidence>
<feature type="domain" description="TonB-dependent receptor plug" evidence="8">
    <location>
        <begin position="233"/>
        <end position="358"/>
    </location>
</feature>
<keyword evidence="2 7" id="KW-0813">Transport</keyword>
<protein>
    <submittedName>
        <fullName evidence="9">SusC/RagA family TonB-linked outer membrane protein</fullName>
    </submittedName>
</protein>
<comment type="subcellular location">
    <subcellularLocation>
        <location evidence="1 7">Cell outer membrane</location>
        <topology evidence="1 7">Multi-pass membrane protein</topology>
    </subcellularLocation>
</comment>